<dbReference type="InterPro" id="IPR011060">
    <property type="entry name" value="RibuloseP-bd_barrel"/>
</dbReference>
<keyword evidence="10" id="KW-0456">Lyase</keyword>
<protein>
    <recommendedName>
        <fullName evidence="18">Indole-3-glycerol phosphate synthase</fullName>
    </recommendedName>
</protein>
<feature type="domain" description="Indole-3-glycerol phosphate synthase" evidence="13">
    <location>
        <begin position="108"/>
        <end position="333"/>
    </location>
</feature>
<dbReference type="GO" id="GO:0004425">
    <property type="term" value="F:indole-3-glycerol-phosphate synthase activity"/>
    <property type="evidence" value="ECO:0007669"/>
    <property type="project" value="UniProtKB-EC"/>
</dbReference>
<accession>A0A7S4A497</accession>
<evidence type="ECO:0000256" key="12">
    <source>
        <dbReference type="SAM" id="SignalP"/>
    </source>
</evidence>
<dbReference type="SUPFAM" id="SSF51366">
    <property type="entry name" value="Ribulose-phoshate binding barrel"/>
    <property type="match status" value="2"/>
</dbReference>
<dbReference type="PANTHER" id="PTHR22854:SF2">
    <property type="entry name" value="INDOLE-3-GLYCEROL-PHOSPHATE SYNTHASE"/>
    <property type="match status" value="1"/>
</dbReference>
<dbReference type="GO" id="GO:0004640">
    <property type="term" value="F:phosphoribosylanthranilate isomerase activity"/>
    <property type="evidence" value="ECO:0007669"/>
    <property type="project" value="UniProtKB-EC"/>
</dbReference>
<keyword evidence="5" id="KW-0028">Amino-acid biosynthesis</keyword>
<evidence type="ECO:0000259" key="13">
    <source>
        <dbReference type="Pfam" id="PF00218"/>
    </source>
</evidence>
<evidence type="ECO:0000256" key="3">
    <source>
        <dbReference type="ARBA" id="ARBA00004664"/>
    </source>
</evidence>
<dbReference type="Proteomes" id="UP000789595">
    <property type="component" value="Unassembled WGS sequence"/>
</dbReference>
<dbReference type="HAMAP" id="MF_00135">
    <property type="entry name" value="PRAI"/>
    <property type="match status" value="1"/>
</dbReference>
<dbReference type="Pfam" id="PF00218">
    <property type="entry name" value="IGPS"/>
    <property type="match status" value="1"/>
</dbReference>
<evidence type="ECO:0000256" key="7">
    <source>
        <dbReference type="ARBA" id="ARBA00022822"/>
    </source>
</evidence>
<reference evidence="16" key="2">
    <citation type="submission" date="2021-11" db="EMBL/GenBank/DDBJ databases">
        <authorList>
            <consortium name="Genoscope - CEA"/>
            <person name="William W."/>
        </authorList>
    </citation>
    <scope>NUCLEOTIDE SEQUENCE</scope>
</reference>
<dbReference type="OrthoDB" id="524799at2759"/>
<sequence length="591" mass="62620">MRWLLLLAQAALAEALIPPHTRPSPRRLHSAVATPELTKDEAGHLLGFGDASHEPSTLQQIDAACAARADALTSNDLQKLEEQIKAIDEELGPPVSPSGNVRRDSDGKDVVAVAAEFKRASPSKGDIALDADITDVASTYAKAGASIISVLTEPSKFSGSLEDLLSARRAAQKVAESTGKPRPAMLRKDFISRESQIIEARAYGADCILLIVACLTRSQLRDLVASCKRYQIQPLVEVHTEEEMQLALDTEGVEFIGINNRNLHSFKLDMSTTPRLMAAAAKHPNYSDELTFASLSGAAGRSDVDELNGSTRCVLVGEALMRAPDAGALVNELRYPSATVATKRVLAKVCGVTTAEDAILACRAGADLIGVINVAKSKRYVDAAQASDIVDAVRAFGEREQRWAPSSHGSLDAWADALRTATDRGRPLVFGVVQDQPLADVQKFVEGSGVDVIQLHGSESLEYAEALQVPHARVLHAEPSSDIDAAAADLAAAYEQVASAKCCLVLVDAAAAGEKSGGLGAPFDWRVADVLDAKHDIRGLVAGGLDAERVVDCAAAVPNAVGFDASSRLESETRTKDLTRVRAYVAAAKGK</sequence>
<reference evidence="15" key="1">
    <citation type="submission" date="2021-01" db="EMBL/GenBank/DDBJ databases">
        <authorList>
            <person name="Corre E."/>
            <person name="Pelletier E."/>
            <person name="Niang G."/>
            <person name="Scheremetjew M."/>
            <person name="Finn R."/>
            <person name="Kale V."/>
            <person name="Holt S."/>
            <person name="Cochrane G."/>
            <person name="Meng A."/>
            <person name="Brown T."/>
            <person name="Cohen L."/>
        </authorList>
    </citation>
    <scope>NUCLEOTIDE SEQUENCE</scope>
    <source>
        <strain evidence="15">CCMP1756</strain>
    </source>
</reference>
<dbReference type="Pfam" id="PF00697">
    <property type="entry name" value="PRAI"/>
    <property type="match status" value="1"/>
</dbReference>
<feature type="chain" id="PRO_5036212352" description="Indole-3-glycerol phosphate synthase" evidence="12">
    <location>
        <begin position="16"/>
        <end position="591"/>
    </location>
</feature>
<dbReference type="PANTHER" id="PTHR22854">
    <property type="entry name" value="TRYPTOPHAN BIOSYNTHESIS PROTEIN"/>
    <property type="match status" value="1"/>
</dbReference>
<keyword evidence="9" id="KW-0413">Isomerase</keyword>
<evidence type="ECO:0000256" key="11">
    <source>
        <dbReference type="ARBA" id="ARBA00023268"/>
    </source>
</evidence>
<dbReference type="CDD" id="cd00405">
    <property type="entry name" value="PRAI"/>
    <property type="match status" value="1"/>
</dbReference>
<evidence type="ECO:0000313" key="15">
    <source>
        <dbReference type="EMBL" id="CAE0703168.1"/>
    </source>
</evidence>
<keyword evidence="11" id="KW-0511">Multifunctional enzyme</keyword>
<dbReference type="InterPro" id="IPR013785">
    <property type="entry name" value="Aldolase_TIM"/>
</dbReference>
<evidence type="ECO:0000256" key="9">
    <source>
        <dbReference type="ARBA" id="ARBA00023235"/>
    </source>
</evidence>
<evidence type="ECO:0000313" key="17">
    <source>
        <dbReference type="Proteomes" id="UP000789595"/>
    </source>
</evidence>
<comment type="catalytic activity">
    <reaction evidence="1">
        <text>N-(5-phospho-beta-D-ribosyl)anthranilate = 1-(2-carboxyphenylamino)-1-deoxy-D-ribulose 5-phosphate</text>
        <dbReference type="Rhea" id="RHEA:21540"/>
        <dbReference type="ChEBI" id="CHEBI:18277"/>
        <dbReference type="ChEBI" id="CHEBI:58613"/>
        <dbReference type="EC" id="5.3.1.24"/>
    </reaction>
</comment>
<dbReference type="AlphaFoldDB" id="A0A7S4A497"/>
<keyword evidence="7" id="KW-0822">Tryptophan biosynthesis</keyword>
<dbReference type="EMBL" id="HBIW01021600">
    <property type="protein sequence ID" value="CAE0703168.1"/>
    <property type="molecule type" value="Transcribed_RNA"/>
</dbReference>
<comment type="pathway">
    <text evidence="4">Amino-acid biosynthesis; L-tryptophan biosynthesis; L-tryptophan from chorismate: step 4/5.</text>
</comment>
<comment type="pathway">
    <text evidence="3">Amino-acid biosynthesis; L-tryptophan biosynthesis; L-tryptophan from chorismate: step 3/5.</text>
</comment>
<evidence type="ECO:0000256" key="8">
    <source>
        <dbReference type="ARBA" id="ARBA00023141"/>
    </source>
</evidence>
<gene>
    <name evidence="15" type="ORF">PCAL00307_LOCUS18615</name>
    <name evidence="16" type="ORF">PECAL_4P06120</name>
</gene>
<keyword evidence="6" id="KW-0210">Decarboxylase</keyword>
<keyword evidence="8" id="KW-0057">Aromatic amino acid biosynthesis</keyword>
<dbReference type="Gene3D" id="3.20.20.70">
    <property type="entry name" value="Aldolase class I"/>
    <property type="match status" value="2"/>
</dbReference>
<organism evidence="15">
    <name type="scientific">Pelagomonas calceolata</name>
    <dbReference type="NCBI Taxonomy" id="35677"/>
    <lineage>
        <taxon>Eukaryota</taxon>
        <taxon>Sar</taxon>
        <taxon>Stramenopiles</taxon>
        <taxon>Ochrophyta</taxon>
        <taxon>Pelagophyceae</taxon>
        <taxon>Pelagomonadales</taxon>
        <taxon>Pelagomonadaceae</taxon>
        <taxon>Pelagomonas</taxon>
    </lineage>
</organism>
<comment type="catalytic activity">
    <reaction evidence="2">
        <text>1-(2-carboxyphenylamino)-1-deoxy-D-ribulose 5-phosphate + H(+) = (1S,2R)-1-C-(indol-3-yl)glycerol 3-phosphate + CO2 + H2O</text>
        <dbReference type="Rhea" id="RHEA:23476"/>
        <dbReference type="ChEBI" id="CHEBI:15377"/>
        <dbReference type="ChEBI" id="CHEBI:15378"/>
        <dbReference type="ChEBI" id="CHEBI:16526"/>
        <dbReference type="ChEBI" id="CHEBI:58613"/>
        <dbReference type="ChEBI" id="CHEBI:58866"/>
        <dbReference type="EC" id="4.1.1.48"/>
    </reaction>
</comment>
<name>A0A7S4A497_9STRA</name>
<dbReference type="EMBL" id="CAKKNE010000004">
    <property type="protein sequence ID" value="CAH0373418.1"/>
    <property type="molecule type" value="Genomic_DNA"/>
</dbReference>
<dbReference type="CDD" id="cd00331">
    <property type="entry name" value="IGPS"/>
    <property type="match status" value="1"/>
</dbReference>
<proteinExistence type="inferred from homology"/>
<keyword evidence="12" id="KW-0732">Signal</keyword>
<evidence type="ECO:0000256" key="4">
    <source>
        <dbReference type="ARBA" id="ARBA00004696"/>
    </source>
</evidence>
<evidence type="ECO:0000256" key="1">
    <source>
        <dbReference type="ARBA" id="ARBA00001164"/>
    </source>
</evidence>
<evidence type="ECO:0000259" key="14">
    <source>
        <dbReference type="Pfam" id="PF00697"/>
    </source>
</evidence>
<evidence type="ECO:0008006" key="18">
    <source>
        <dbReference type="Google" id="ProtNLM"/>
    </source>
</evidence>
<dbReference type="UniPathway" id="UPA00035">
    <property type="reaction ID" value="UER00042"/>
</dbReference>
<evidence type="ECO:0000313" key="16">
    <source>
        <dbReference type="EMBL" id="CAH0373418.1"/>
    </source>
</evidence>
<feature type="signal peptide" evidence="12">
    <location>
        <begin position="1"/>
        <end position="15"/>
    </location>
</feature>
<evidence type="ECO:0000256" key="5">
    <source>
        <dbReference type="ARBA" id="ARBA00022605"/>
    </source>
</evidence>
<evidence type="ECO:0000256" key="2">
    <source>
        <dbReference type="ARBA" id="ARBA00001633"/>
    </source>
</evidence>
<evidence type="ECO:0000256" key="10">
    <source>
        <dbReference type="ARBA" id="ARBA00023239"/>
    </source>
</evidence>
<evidence type="ECO:0000256" key="6">
    <source>
        <dbReference type="ARBA" id="ARBA00022793"/>
    </source>
</evidence>
<feature type="domain" description="N-(5'phosphoribosyl) anthranilate isomerase (PRAI)" evidence="14">
    <location>
        <begin position="418"/>
        <end position="586"/>
    </location>
</feature>
<dbReference type="InterPro" id="IPR001240">
    <property type="entry name" value="PRAI_dom"/>
</dbReference>
<dbReference type="InterPro" id="IPR013798">
    <property type="entry name" value="Indole-3-glycerol_P_synth_dom"/>
</dbReference>
<keyword evidence="17" id="KW-1185">Reference proteome</keyword>
<dbReference type="InterPro" id="IPR045186">
    <property type="entry name" value="Indole-3-glycerol_P_synth"/>
</dbReference>
<dbReference type="GO" id="GO:0000162">
    <property type="term" value="P:L-tryptophan biosynthetic process"/>
    <property type="evidence" value="ECO:0007669"/>
    <property type="project" value="UniProtKB-UniPathway"/>
</dbReference>